<evidence type="ECO:0000313" key="1">
    <source>
        <dbReference type="EMBL" id="ETO72623.1"/>
    </source>
</evidence>
<accession>A0A081A162</accession>
<gene>
    <name evidence="1" type="ORF">F444_11335</name>
</gene>
<organism evidence="1 2">
    <name type="scientific">Phytophthora nicotianae P1976</name>
    <dbReference type="NCBI Taxonomy" id="1317066"/>
    <lineage>
        <taxon>Eukaryota</taxon>
        <taxon>Sar</taxon>
        <taxon>Stramenopiles</taxon>
        <taxon>Oomycota</taxon>
        <taxon>Peronosporomycetes</taxon>
        <taxon>Peronosporales</taxon>
        <taxon>Peronosporaceae</taxon>
        <taxon>Phytophthora</taxon>
    </lineage>
</organism>
<dbReference type="EMBL" id="ANJA01002049">
    <property type="protein sequence ID" value="ETO72623.1"/>
    <property type="molecule type" value="Genomic_DNA"/>
</dbReference>
<proteinExistence type="predicted"/>
<protein>
    <submittedName>
        <fullName evidence="1">Uncharacterized protein</fullName>
    </submittedName>
</protein>
<evidence type="ECO:0000313" key="2">
    <source>
        <dbReference type="Proteomes" id="UP000028582"/>
    </source>
</evidence>
<sequence length="121" mass="13714">METDLARAAARWLQPLTINGAQQGGYRGAVDQVRSRQLKHRTCHRGRHGHHGVHFEGPGFALANLNTNHRVSGVIWKPKIQTIENRQHDKRHVKFTFATRSSGMIGAKTPYQLQSLHVHLQ</sequence>
<comment type="caution">
    <text evidence="1">The sequence shown here is derived from an EMBL/GenBank/DDBJ whole genome shotgun (WGS) entry which is preliminary data.</text>
</comment>
<name>A0A081A162_PHYNI</name>
<reference evidence="1 2" key="1">
    <citation type="submission" date="2013-11" db="EMBL/GenBank/DDBJ databases">
        <title>The Genome Sequence of Phytophthora parasitica P1976.</title>
        <authorList>
            <consortium name="The Broad Institute Genomics Platform"/>
            <person name="Russ C."/>
            <person name="Tyler B."/>
            <person name="Panabieres F."/>
            <person name="Shan W."/>
            <person name="Tripathy S."/>
            <person name="Grunwald N."/>
            <person name="Machado M."/>
            <person name="Johnson C.S."/>
            <person name="Walker B."/>
            <person name="Young S."/>
            <person name="Zeng Q."/>
            <person name="Gargeya S."/>
            <person name="Fitzgerald M."/>
            <person name="Haas B."/>
            <person name="Abouelleil A."/>
            <person name="Allen A.W."/>
            <person name="Alvarado L."/>
            <person name="Arachchi H.M."/>
            <person name="Berlin A.M."/>
            <person name="Chapman S.B."/>
            <person name="Gainer-Dewar J."/>
            <person name="Goldberg J."/>
            <person name="Griggs A."/>
            <person name="Gujja S."/>
            <person name="Hansen M."/>
            <person name="Howarth C."/>
            <person name="Imamovic A."/>
            <person name="Ireland A."/>
            <person name="Larimer J."/>
            <person name="McCowan C."/>
            <person name="Murphy C."/>
            <person name="Pearson M."/>
            <person name="Poon T.W."/>
            <person name="Priest M."/>
            <person name="Roberts A."/>
            <person name="Saif S."/>
            <person name="Shea T."/>
            <person name="Sisk P."/>
            <person name="Sykes S."/>
            <person name="Wortman J."/>
            <person name="Nusbaum C."/>
            <person name="Birren B."/>
        </authorList>
    </citation>
    <scope>NUCLEOTIDE SEQUENCE [LARGE SCALE GENOMIC DNA]</scope>
    <source>
        <strain evidence="1 2">P1976</strain>
    </source>
</reference>
<dbReference type="Proteomes" id="UP000028582">
    <property type="component" value="Unassembled WGS sequence"/>
</dbReference>
<dbReference type="AlphaFoldDB" id="A0A081A162"/>